<dbReference type="CDD" id="cd02513">
    <property type="entry name" value="CMP-NeuAc_Synthase"/>
    <property type="match status" value="1"/>
</dbReference>
<dbReference type="GO" id="GO:0016779">
    <property type="term" value="F:nucleotidyltransferase activity"/>
    <property type="evidence" value="ECO:0007669"/>
    <property type="project" value="UniProtKB-KW"/>
</dbReference>
<dbReference type="InterPro" id="IPR020039">
    <property type="entry name" value="PseF"/>
</dbReference>
<dbReference type="InterPro" id="IPR003329">
    <property type="entry name" value="Cytidylyl_trans"/>
</dbReference>
<dbReference type="RefSeq" id="WP_010418405.1">
    <property type="nucleotide sequence ID" value="NZ_MCRM02000002.1"/>
</dbReference>
<name>A0ABX4YMX5_9LEPT</name>
<dbReference type="Pfam" id="PF02348">
    <property type="entry name" value="CTP_transf_3"/>
    <property type="match status" value="1"/>
</dbReference>
<accession>A0ABX4YMX5</accession>
<sequence>MANVAIITARGGSKRIPKKNIKEFHGRPIISYPIEAAKKSGLFEDVIVSTDDEEIADVSKKFGASIPFSRSAKNSDDYAGTTDVLLEVLSHPKIAERRFRYACCIYPTASMLDTEQLTKAWSLLNSGDLDTVFPIVKYGYPIQRSLRMDSNSLITMNFPENLNKRSQDLTPSYHDAGQFYFFNVERFLSSQKLWTERSAGLLLKEMEVQDIDTIEDWEIAEFKYGLKKRFG</sequence>
<dbReference type="InterPro" id="IPR029044">
    <property type="entry name" value="Nucleotide-diphossugar_trans"/>
</dbReference>
<keyword evidence="2" id="KW-1185">Reference proteome</keyword>
<dbReference type="PANTHER" id="PTHR21485:SF6">
    <property type="entry name" value="N-ACYLNEURAMINATE CYTIDYLYLTRANSFERASE-RELATED"/>
    <property type="match status" value="1"/>
</dbReference>
<dbReference type="Gene3D" id="3.90.550.10">
    <property type="entry name" value="Spore Coat Polysaccharide Biosynthesis Protein SpsA, Chain A"/>
    <property type="match status" value="1"/>
</dbReference>
<organism evidence="1 2">
    <name type="scientific">Leptospira inadai serovar Lyme</name>
    <dbReference type="NCBI Taxonomy" id="293084"/>
    <lineage>
        <taxon>Bacteria</taxon>
        <taxon>Pseudomonadati</taxon>
        <taxon>Spirochaetota</taxon>
        <taxon>Spirochaetia</taxon>
        <taxon>Leptospirales</taxon>
        <taxon>Leptospiraceae</taxon>
        <taxon>Leptospira</taxon>
    </lineage>
</organism>
<keyword evidence="1" id="KW-0548">Nucleotidyltransferase</keyword>
<dbReference type="SUPFAM" id="SSF53448">
    <property type="entry name" value="Nucleotide-diphospho-sugar transferases"/>
    <property type="match status" value="1"/>
</dbReference>
<reference evidence="1" key="1">
    <citation type="submission" date="2018-01" db="EMBL/GenBank/DDBJ databases">
        <title>Genomic characterization of Leptospira inadai serogroup Lyme isolated from captured rat in Brazil and comparative analysis with human reference strain.</title>
        <authorList>
            <person name="Moreno L.Z."/>
            <person name="Loureiro A.P."/>
            <person name="Miraglia F."/>
            <person name="Kremer F.S."/>
            <person name="Eslabao M.R."/>
            <person name="Dellagostin O.A."/>
            <person name="Lilenbaum W."/>
            <person name="Moreno A.M."/>
        </authorList>
    </citation>
    <scope>NUCLEOTIDE SEQUENCE [LARGE SCALE GENOMIC DNA]</scope>
    <source>
        <strain evidence="1">M34/99</strain>
    </source>
</reference>
<dbReference type="Proteomes" id="UP000094669">
    <property type="component" value="Unassembled WGS sequence"/>
</dbReference>
<gene>
    <name evidence="1" type="primary">pseF</name>
    <name evidence="1" type="ORF">BES34_002610</name>
</gene>
<protein>
    <submittedName>
        <fullName evidence="1">Pseudaminic acid cytidylyltransferase</fullName>
    </submittedName>
</protein>
<dbReference type="InterPro" id="IPR050793">
    <property type="entry name" value="CMP-NeuNAc_synthase"/>
</dbReference>
<dbReference type="NCBIfam" id="TIGR03584">
    <property type="entry name" value="PseF"/>
    <property type="match status" value="1"/>
</dbReference>
<keyword evidence="1" id="KW-0808">Transferase</keyword>
<dbReference type="PANTHER" id="PTHR21485">
    <property type="entry name" value="HAD SUPERFAMILY MEMBERS CMAS AND KDSC"/>
    <property type="match status" value="1"/>
</dbReference>
<dbReference type="EMBL" id="MCRM02000002">
    <property type="protein sequence ID" value="PNV76500.1"/>
    <property type="molecule type" value="Genomic_DNA"/>
</dbReference>
<comment type="caution">
    <text evidence="1">The sequence shown here is derived from an EMBL/GenBank/DDBJ whole genome shotgun (WGS) entry which is preliminary data.</text>
</comment>
<proteinExistence type="predicted"/>
<evidence type="ECO:0000313" key="2">
    <source>
        <dbReference type="Proteomes" id="UP000094669"/>
    </source>
</evidence>
<evidence type="ECO:0000313" key="1">
    <source>
        <dbReference type="EMBL" id="PNV76500.1"/>
    </source>
</evidence>